<protein>
    <recommendedName>
        <fullName evidence="3">YqgF/RNase H-like domain-containing protein</fullName>
    </recommendedName>
</protein>
<dbReference type="AlphaFoldDB" id="A0A0G1QQD8"/>
<evidence type="ECO:0008006" key="3">
    <source>
        <dbReference type="Google" id="ProtNLM"/>
    </source>
</evidence>
<dbReference type="Proteomes" id="UP000034831">
    <property type="component" value="Unassembled WGS sequence"/>
</dbReference>
<organism evidence="1 2">
    <name type="scientific">Candidatus Woesebacteria bacterium GW2011_GWF2_46_8</name>
    <dbReference type="NCBI Taxonomy" id="1618604"/>
    <lineage>
        <taxon>Bacteria</taxon>
        <taxon>Candidatus Woeseibacteriota</taxon>
    </lineage>
</organism>
<reference evidence="1 2" key="1">
    <citation type="journal article" date="2015" name="Nature">
        <title>rRNA introns, odd ribosomes, and small enigmatic genomes across a large radiation of phyla.</title>
        <authorList>
            <person name="Brown C.T."/>
            <person name="Hug L.A."/>
            <person name="Thomas B.C."/>
            <person name="Sharon I."/>
            <person name="Castelle C.J."/>
            <person name="Singh A."/>
            <person name="Wilkins M.J."/>
            <person name="Williams K.H."/>
            <person name="Banfield J.F."/>
        </authorList>
    </citation>
    <scope>NUCLEOTIDE SEQUENCE [LARGE SCALE GENOMIC DNA]</scope>
</reference>
<proteinExistence type="predicted"/>
<comment type="caution">
    <text evidence="1">The sequence shown here is derived from an EMBL/GenBank/DDBJ whole genome shotgun (WGS) entry which is preliminary data.</text>
</comment>
<accession>A0A0G1QQD8</accession>
<gene>
    <name evidence="1" type="ORF">UX67_C0048G0004</name>
</gene>
<name>A0A0G1QQD8_9BACT</name>
<sequence>MKILGIDYGRKKMGLSLATGKLAEPYQNWEDC</sequence>
<evidence type="ECO:0000313" key="1">
    <source>
        <dbReference type="EMBL" id="KKU47134.1"/>
    </source>
</evidence>
<dbReference type="EMBL" id="LCNC01000048">
    <property type="protein sequence ID" value="KKU47134.1"/>
    <property type="molecule type" value="Genomic_DNA"/>
</dbReference>
<evidence type="ECO:0000313" key="2">
    <source>
        <dbReference type="Proteomes" id="UP000034831"/>
    </source>
</evidence>